<dbReference type="InterPro" id="IPR011006">
    <property type="entry name" value="CheY-like_superfamily"/>
</dbReference>
<dbReference type="PROSITE" id="PS51755">
    <property type="entry name" value="OMPR_PHOB"/>
    <property type="match status" value="1"/>
</dbReference>
<evidence type="ECO:0000256" key="6">
    <source>
        <dbReference type="ARBA" id="ARBA00023125"/>
    </source>
</evidence>
<dbReference type="InterPro" id="IPR036388">
    <property type="entry name" value="WH-like_DNA-bd_sf"/>
</dbReference>
<evidence type="ECO:0000256" key="4">
    <source>
        <dbReference type="ARBA" id="ARBA00023012"/>
    </source>
</evidence>
<gene>
    <name evidence="12" type="ORF">HNR48_000320</name>
</gene>
<feature type="modified residue" description="4-aspartylphosphate" evidence="8">
    <location>
        <position position="54"/>
    </location>
</feature>
<dbReference type="InParanoid" id="A0A7X0JPY0"/>
<protein>
    <submittedName>
        <fullName evidence="12">Two-component system response regulator RstA</fullName>
    </submittedName>
</protein>
<reference evidence="12 13" key="1">
    <citation type="submission" date="2020-08" db="EMBL/GenBank/DDBJ databases">
        <title>Genomic Encyclopedia of Type Strains, Phase IV (KMG-IV): sequencing the most valuable type-strain genomes for metagenomic binning, comparative biology and taxonomic classification.</title>
        <authorList>
            <person name="Goeker M."/>
        </authorList>
    </citation>
    <scope>NUCLEOTIDE SEQUENCE [LARGE SCALE GENOMIC DNA]</scope>
    <source>
        <strain evidence="12 13">DSM 22368</strain>
    </source>
</reference>
<dbReference type="CDD" id="cd00383">
    <property type="entry name" value="trans_reg_C"/>
    <property type="match status" value="1"/>
</dbReference>
<dbReference type="InterPro" id="IPR001789">
    <property type="entry name" value="Sig_transdc_resp-reg_receiver"/>
</dbReference>
<evidence type="ECO:0000256" key="2">
    <source>
        <dbReference type="ARBA" id="ARBA00022490"/>
    </source>
</evidence>
<sequence>MAKNKLLIVEDDQGLAQLIADFFSRYEFDCSIELNAVKAPERILNEQPALLILDLMMPDVDGVEICRQVRDKFRGKIIMLTARTDLMDQIAGLEMGADDYIPKPVEPRLLLAKARSVLRRDSHASSNSDSGDQNSFTFEDITINLRHRTVKKGEDVVNLSGPEIEILSLFLKNPGKVIDREFILQNLRGIEYDGRNRQVDITVSRLRSKLEHDTKNPKLIKTIRNRGYVFVGEAE</sequence>
<dbReference type="PROSITE" id="PS50110">
    <property type="entry name" value="RESPONSE_REGULATORY"/>
    <property type="match status" value="1"/>
</dbReference>
<feature type="domain" description="OmpR/PhoB-type" evidence="11">
    <location>
        <begin position="133"/>
        <end position="232"/>
    </location>
</feature>
<evidence type="ECO:0000256" key="1">
    <source>
        <dbReference type="ARBA" id="ARBA00004496"/>
    </source>
</evidence>
<dbReference type="GO" id="GO:0000156">
    <property type="term" value="F:phosphorelay response regulator activity"/>
    <property type="evidence" value="ECO:0007669"/>
    <property type="project" value="TreeGrafter"/>
</dbReference>
<dbReference type="InterPro" id="IPR016032">
    <property type="entry name" value="Sig_transdc_resp-reg_C-effctor"/>
</dbReference>
<dbReference type="AlphaFoldDB" id="A0A7X0JPY0"/>
<accession>A0A7X0JPY0</accession>
<keyword evidence="13" id="KW-1185">Reference proteome</keyword>
<keyword evidence="4" id="KW-0902">Two-component regulatory system</keyword>
<evidence type="ECO:0000256" key="7">
    <source>
        <dbReference type="ARBA" id="ARBA00023163"/>
    </source>
</evidence>
<dbReference type="EMBL" id="JACHHT010000001">
    <property type="protein sequence ID" value="MBB6520042.1"/>
    <property type="molecule type" value="Genomic_DNA"/>
</dbReference>
<dbReference type="Proteomes" id="UP000528457">
    <property type="component" value="Unassembled WGS sequence"/>
</dbReference>
<proteinExistence type="predicted"/>
<dbReference type="FunFam" id="1.10.10.10:FF:000099">
    <property type="entry name" value="Two-component system response regulator TorR"/>
    <property type="match status" value="1"/>
</dbReference>
<dbReference type="GO" id="GO:0005829">
    <property type="term" value="C:cytosol"/>
    <property type="evidence" value="ECO:0007669"/>
    <property type="project" value="TreeGrafter"/>
</dbReference>
<evidence type="ECO:0000256" key="3">
    <source>
        <dbReference type="ARBA" id="ARBA00022553"/>
    </source>
</evidence>
<evidence type="ECO:0000313" key="13">
    <source>
        <dbReference type="Proteomes" id="UP000528457"/>
    </source>
</evidence>
<evidence type="ECO:0000259" key="10">
    <source>
        <dbReference type="PROSITE" id="PS50110"/>
    </source>
</evidence>
<dbReference type="PANTHER" id="PTHR48111:SF47">
    <property type="entry name" value="TRANSCRIPTIONAL REGULATORY PROTEIN RSTA"/>
    <property type="match status" value="1"/>
</dbReference>
<feature type="domain" description="Response regulatory" evidence="10">
    <location>
        <begin position="5"/>
        <end position="118"/>
    </location>
</feature>
<dbReference type="SMART" id="SM00862">
    <property type="entry name" value="Trans_reg_C"/>
    <property type="match status" value="1"/>
</dbReference>
<comment type="subcellular location">
    <subcellularLocation>
        <location evidence="1">Cytoplasm</location>
    </subcellularLocation>
</comment>
<keyword evidence="5" id="KW-0805">Transcription regulation</keyword>
<evidence type="ECO:0000256" key="5">
    <source>
        <dbReference type="ARBA" id="ARBA00023015"/>
    </source>
</evidence>
<evidence type="ECO:0000259" key="11">
    <source>
        <dbReference type="PROSITE" id="PS51755"/>
    </source>
</evidence>
<dbReference type="Pfam" id="PF00072">
    <property type="entry name" value="Response_reg"/>
    <property type="match status" value="1"/>
</dbReference>
<keyword evidence="7" id="KW-0804">Transcription</keyword>
<evidence type="ECO:0000256" key="8">
    <source>
        <dbReference type="PROSITE-ProRule" id="PRU00169"/>
    </source>
</evidence>
<evidence type="ECO:0000313" key="12">
    <source>
        <dbReference type="EMBL" id="MBB6520042.1"/>
    </source>
</evidence>
<dbReference type="GO" id="GO:0000976">
    <property type="term" value="F:transcription cis-regulatory region binding"/>
    <property type="evidence" value="ECO:0007669"/>
    <property type="project" value="TreeGrafter"/>
</dbReference>
<dbReference type="PANTHER" id="PTHR48111">
    <property type="entry name" value="REGULATOR OF RPOS"/>
    <property type="match status" value="1"/>
</dbReference>
<dbReference type="SUPFAM" id="SSF52172">
    <property type="entry name" value="CheY-like"/>
    <property type="match status" value="1"/>
</dbReference>
<comment type="caution">
    <text evidence="12">The sequence shown here is derived from an EMBL/GenBank/DDBJ whole genome shotgun (WGS) entry which is preliminary data.</text>
</comment>
<dbReference type="InterPro" id="IPR001867">
    <property type="entry name" value="OmpR/PhoB-type_DNA-bd"/>
</dbReference>
<feature type="DNA-binding region" description="OmpR/PhoB-type" evidence="9">
    <location>
        <begin position="133"/>
        <end position="232"/>
    </location>
</feature>
<dbReference type="GO" id="GO:0006355">
    <property type="term" value="P:regulation of DNA-templated transcription"/>
    <property type="evidence" value="ECO:0007669"/>
    <property type="project" value="InterPro"/>
</dbReference>
<keyword evidence="3 8" id="KW-0597">Phosphoprotein</keyword>
<dbReference type="SUPFAM" id="SSF46894">
    <property type="entry name" value="C-terminal effector domain of the bipartite response regulators"/>
    <property type="match status" value="1"/>
</dbReference>
<dbReference type="RefSeq" id="WP_166852417.1">
    <property type="nucleotide sequence ID" value="NZ_JAAONY010000001.1"/>
</dbReference>
<dbReference type="Gene3D" id="3.40.50.2300">
    <property type="match status" value="1"/>
</dbReference>
<dbReference type="InterPro" id="IPR039420">
    <property type="entry name" value="WalR-like"/>
</dbReference>
<dbReference type="Gene3D" id="6.10.250.690">
    <property type="match status" value="1"/>
</dbReference>
<name>A0A7X0JPY0_9GAMM</name>
<dbReference type="Gene3D" id="1.10.10.10">
    <property type="entry name" value="Winged helix-like DNA-binding domain superfamily/Winged helix DNA-binding domain"/>
    <property type="match status" value="1"/>
</dbReference>
<dbReference type="GO" id="GO:0032993">
    <property type="term" value="C:protein-DNA complex"/>
    <property type="evidence" value="ECO:0007669"/>
    <property type="project" value="TreeGrafter"/>
</dbReference>
<keyword evidence="2" id="KW-0963">Cytoplasm</keyword>
<dbReference type="Pfam" id="PF00486">
    <property type="entry name" value="Trans_reg_C"/>
    <property type="match status" value="1"/>
</dbReference>
<keyword evidence="6 9" id="KW-0238">DNA-binding</keyword>
<organism evidence="12 13">
    <name type="scientific">Pseudoteredinibacter isoporae</name>
    <dbReference type="NCBI Taxonomy" id="570281"/>
    <lineage>
        <taxon>Bacteria</taxon>
        <taxon>Pseudomonadati</taxon>
        <taxon>Pseudomonadota</taxon>
        <taxon>Gammaproteobacteria</taxon>
        <taxon>Cellvibrionales</taxon>
        <taxon>Cellvibrionaceae</taxon>
        <taxon>Pseudoteredinibacter</taxon>
    </lineage>
</organism>
<dbReference type="SMART" id="SM00448">
    <property type="entry name" value="REC"/>
    <property type="match status" value="1"/>
</dbReference>
<evidence type="ECO:0000256" key="9">
    <source>
        <dbReference type="PROSITE-ProRule" id="PRU01091"/>
    </source>
</evidence>